<dbReference type="Gene3D" id="3.30.70.80">
    <property type="entry name" value="Peptidase S8 propeptide/proteinase inhibitor I9"/>
    <property type="match status" value="1"/>
</dbReference>
<gene>
    <name evidence="4" type="primary">LOC109724624</name>
</gene>
<dbReference type="OrthoDB" id="687377at2759"/>
<dbReference type="Proteomes" id="UP000515123">
    <property type="component" value="Linkage group 19"/>
</dbReference>
<dbReference type="AlphaFoldDB" id="A0A6P5GMG3"/>
<evidence type="ECO:0000256" key="1">
    <source>
        <dbReference type="SAM" id="SignalP"/>
    </source>
</evidence>
<dbReference type="InterPro" id="IPR037045">
    <property type="entry name" value="S8pro/Inhibitor_I9_sf"/>
</dbReference>
<organism evidence="3 4">
    <name type="scientific">Ananas comosus</name>
    <name type="common">Pineapple</name>
    <name type="synonym">Ananas ananas</name>
    <dbReference type="NCBI Taxonomy" id="4615"/>
    <lineage>
        <taxon>Eukaryota</taxon>
        <taxon>Viridiplantae</taxon>
        <taxon>Streptophyta</taxon>
        <taxon>Embryophyta</taxon>
        <taxon>Tracheophyta</taxon>
        <taxon>Spermatophyta</taxon>
        <taxon>Magnoliopsida</taxon>
        <taxon>Liliopsida</taxon>
        <taxon>Poales</taxon>
        <taxon>Bromeliaceae</taxon>
        <taxon>Bromelioideae</taxon>
        <taxon>Ananas</taxon>
    </lineage>
</organism>
<dbReference type="InterPro" id="IPR010259">
    <property type="entry name" value="S8pro/Inhibitor_I9"/>
</dbReference>
<dbReference type="PANTHER" id="PTHR48222:SF8">
    <property type="entry name" value="OS01G0730000 PROTEIN"/>
    <property type="match status" value="1"/>
</dbReference>
<keyword evidence="3" id="KW-1185">Reference proteome</keyword>
<dbReference type="GeneID" id="109724624"/>
<reference evidence="4" key="2">
    <citation type="submission" date="2025-08" db="UniProtKB">
        <authorList>
            <consortium name="RefSeq"/>
        </authorList>
    </citation>
    <scope>IDENTIFICATION</scope>
    <source>
        <tissue evidence="4">Leaf</tissue>
    </source>
</reference>
<feature type="chain" id="PRO_5027924903" evidence="1">
    <location>
        <begin position="34"/>
        <end position="132"/>
    </location>
</feature>
<feature type="domain" description="Inhibitor I9" evidence="2">
    <location>
        <begin position="57"/>
        <end position="123"/>
    </location>
</feature>
<dbReference type="RefSeq" id="XP_020109094.1">
    <property type="nucleotide sequence ID" value="XM_020253505.1"/>
</dbReference>
<evidence type="ECO:0000259" key="2">
    <source>
        <dbReference type="Pfam" id="PF05922"/>
    </source>
</evidence>
<keyword evidence="1" id="KW-0732">Signal</keyword>
<dbReference type="PANTHER" id="PTHR48222">
    <property type="entry name" value="PROTEINASE INHIBITOR, PROPEPTIDE"/>
    <property type="match status" value="1"/>
</dbReference>
<evidence type="ECO:0000313" key="4">
    <source>
        <dbReference type="RefSeq" id="XP_020109094.1"/>
    </source>
</evidence>
<sequence>MMSKYPSIPLLLVSLLLLLLLLSLFSFSTSTMAATAAEPADPEAATPQIVYVARPDGDADPEDFHISTLASVLGSKEAAKDAMIYHYTLSASGFAARLTPKQVEELKKQPGVLHVIPSRTYHLLGSSKGHGV</sequence>
<dbReference type="Gramene" id="Aco017963.1.mrna1">
    <property type="protein sequence ID" value="Aco017963.1.mrna1"/>
    <property type="gene ID" value="Aco017963.1.path1"/>
</dbReference>
<proteinExistence type="predicted"/>
<accession>A0A6P5GMG3</accession>
<name>A0A6P5GMG3_ANACO</name>
<feature type="signal peptide" evidence="1">
    <location>
        <begin position="1"/>
        <end position="33"/>
    </location>
</feature>
<evidence type="ECO:0000313" key="3">
    <source>
        <dbReference type="Proteomes" id="UP000515123"/>
    </source>
</evidence>
<reference evidence="3" key="1">
    <citation type="journal article" date="2015" name="Nat. Genet.">
        <title>The pineapple genome and the evolution of CAM photosynthesis.</title>
        <authorList>
            <person name="Ming R."/>
            <person name="VanBuren R."/>
            <person name="Wai C.M."/>
            <person name="Tang H."/>
            <person name="Schatz M.C."/>
            <person name="Bowers J.E."/>
            <person name="Lyons E."/>
            <person name="Wang M.L."/>
            <person name="Chen J."/>
            <person name="Biggers E."/>
            <person name="Zhang J."/>
            <person name="Huang L."/>
            <person name="Zhang L."/>
            <person name="Miao W."/>
            <person name="Zhang J."/>
            <person name="Ye Z."/>
            <person name="Miao C."/>
            <person name="Lin Z."/>
            <person name="Wang H."/>
            <person name="Zhou H."/>
            <person name="Yim W.C."/>
            <person name="Priest H.D."/>
            <person name="Zheng C."/>
            <person name="Woodhouse M."/>
            <person name="Edger P.P."/>
            <person name="Guyot R."/>
            <person name="Guo H.B."/>
            <person name="Guo H."/>
            <person name="Zheng G."/>
            <person name="Singh R."/>
            <person name="Sharma A."/>
            <person name="Min X."/>
            <person name="Zheng Y."/>
            <person name="Lee H."/>
            <person name="Gurtowski J."/>
            <person name="Sedlazeck F.J."/>
            <person name="Harkess A."/>
            <person name="McKain M.R."/>
            <person name="Liao Z."/>
            <person name="Fang J."/>
            <person name="Liu J."/>
            <person name="Zhang X."/>
            <person name="Zhang Q."/>
            <person name="Hu W."/>
            <person name="Qin Y."/>
            <person name="Wang K."/>
            <person name="Chen L.Y."/>
            <person name="Shirley N."/>
            <person name="Lin Y.R."/>
            <person name="Liu L.Y."/>
            <person name="Hernandez A.G."/>
            <person name="Wright C.L."/>
            <person name="Bulone V."/>
            <person name="Tuskan G.A."/>
            <person name="Heath K."/>
            <person name="Zee F."/>
            <person name="Moore P.H."/>
            <person name="Sunkar R."/>
            <person name="Leebens-Mack J.H."/>
            <person name="Mockler T."/>
            <person name="Bennetzen J.L."/>
            <person name="Freeling M."/>
            <person name="Sankoff D."/>
            <person name="Paterson A.H."/>
            <person name="Zhu X."/>
            <person name="Yang X."/>
            <person name="Smith J.A."/>
            <person name="Cushman J.C."/>
            <person name="Paull R.E."/>
            <person name="Yu Q."/>
        </authorList>
    </citation>
    <scope>NUCLEOTIDE SEQUENCE [LARGE SCALE GENOMIC DNA]</scope>
    <source>
        <strain evidence="3">cv. F153</strain>
    </source>
</reference>
<dbReference type="Pfam" id="PF05922">
    <property type="entry name" value="Inhibitor_I9"/>
    <property type="match status" value="1"/>
</dbReference>
<protein>
    <submittedName>
        <fullName evidence="4">Subtilisin-like protease SBT3.14</fullName>
    </submittedName>
</protein>